<feature type="compositionally biased region" description="Polar residues" evidence="10">
    <location>
        <begin position="952"/>
        <end position="964"/>
    </location>
</feature>
<dbReference type="GO" id="GO:0005524">
    <property type="term" value="F:ATP binding"/>
    <property type="evidence" value="ECO:0007669"/>
    <property type="project" value="UniProtKB-UniRule"/>
</dbReference>
<dbReference type="InterPro" id="IPR050236">
    <property type="entry name" value="Ser_Thr_kinase_AGC"/>
</dbReference>
<evidence type="ECO:0000256" key="9">
    <source>
        <dbReference type="PROSITE-ProRule" id="PRU10141"/>
    </source>
</evidence>
<evidence type="ECO:0000256" key="3">
    <source>
        <dbReference type="ARBA" id="ARBA00022679"/>
    </source>
</evidence>
<dbReference type="PROSITE" id="PS00108">
    <property type="entry name" value="PROTEIN_KINASE_ST"/>
    <property type="match status" value="1"/>
</dbReference>
<dbReference type="Pfam" id="PF07714">
    <property type="entry name" value="PK_Tyr_Ser-Thr"/>
    <property type="match status" value="1"/>
</dbReference>
<organism evidence="12 13">
    <name type="scientific">Trypanosoma brucei gambiense (strain MHOM/CI/86/DAL972)</name>
    <dbReference type="NCBI Taxonomy" id="679716"/>
    <lineage>
        <taxon>Eukaryota</taxon>
        <taxon>Discoba</taxon>
        <taxon>Euglenozoa</taxon>
        <taxon>Kinetoplastea</taxon>
        <taxon>Metakinetoplastina</taxon>
        <taxon>Trypanosomatida</taxon>
        <taxon>Trypanosomatidae</taxon>
        <taxon>Trypanosoma</taxon>
    </lineage>
</organism>
<comment type="catalytic activity">
    <reaction evidence="7">
        <text>L-threonyl-[protein] + ATP = O-phospho-L-threonyl-[protein] + ADP + H(+)</text>
        <dbReference type="Rhea" id="RHEA:46608"/>
        <dbReference type="Rhea" id="RHEA-COMP:11060"/>
        <dbReference type="Rhea" id="RHEA-COMP:11605"/>
        <dbReference type="ChEBI" id="CHEBI:15378"/>
        <dbReference type="ChEBI" id="CHEBI:30013"/>
        <dbReference type="ChEBI" id="CHEBI:30616"/>
        <dbReference type="ChEBI" id="CHEBI:61977"/>
        <dbReference type="ChEBI" id="CHEBI:456216"/>
        <dbReference type="EC" id="2.7.11.1"/>
    </reaction>
</comment>
<keyword evidence="2" id="KW-0723">Serine/threonine-protein kinase</keyword>
<evidence type="ECO:0000256" key="2">
    <source>
        <dbReference type="ARBA" id="ARBA00022527"/>
    </source>
</evidence>
<dbReference type="InterPro" id="IPR000719">
    <property type="entry name" value="Prot_kinase_dom"/>
</dbReference>
<gene>
    <name evidence="12" type="ORF">TbgDal_III2760</name>
</gene>
<dbReference type="GO" id="GO:0035556">
    <property type="term" value="P:intracellular signal transduction"/>
    <property type="evidence" value="ECO:0007669"/>
    <property type="project" value="TreeGrafter"/>
</dbReference>
<feature type="binding site" evidence="9">
    <location>
        <position position="262"/>
    </location>
    <ligand>
        <name>ATP</name>
        <dbReference type="ChEBI" id="CHEBI:30616"/>
    </ligand>
</feature>
<dbReference type="EMBL" id="FN554966">
    <property type="protein sequence ID" value="CBH09938.1"/>
    <property type="molecule type" value="Genomic_DNA"/>
</dbReference>
<feature type="domain" description="Protein kinase" evidence="11">
    <location>
        <begin position="232"/>
        <end position="684"/>
    </location>
</feature>
<evidence type="ECO:0000259" key="11">
    <source>
        <dbReference type="PROSITE" id="PS50011"/>
    </source>
</evidence>
<dbReference type="InterPro" id="IPR001245">
    <property type="entry name" value="Ser-Thr/Tyr_kinase_cat_dom"/>
</dbReference>
<name>C9ZKH2_TRYB9</name>
<dbReference type="OrthoDB" id="243301at2759"/>
<protein>
    <recommendedName>
        <fullName evidence="1">non-specific serine/threonine protein kinase</fullName>
        <ecNumber evidence="1">2.7.11.1</ecNumber>
    </recommendedName>
</protein>
<dbReference type="RefSeq" id="XP_011772229.1">
    <property type="nucleotide sequence ID" value="XM_011773927.1"/>
</dbReference>
<evidence type="ECO:0000256" key="10">
    <source>
        <dbReference type="SAM" id="MobiDB-lite"/>
    </source>
</evidence>
<dbReference type="PANTHER" id="PTHR24356:SF407">
    <property type="entry name" value="RAC SERINE_THREONINE-PROTEIN KINASE"/>
    <property type="match status" value="1"/>
</dbReference>
<reference evidence="13" key="1">
    <citation type="journal article" date="2010" name="PLoS Negl. Trop. Dis.">
        <title>The genome sequence of Trypanosoma brucei gambiense, causative agent of chronic human african trypanosomiasis.</title>
        <authorList>
            <person name="Jackson A.P."/>
            <person name="Sanders M."/>
            <person name="Berry A."/>
            <person name="McQuillan J."/>
            <person name="Aslett M.A."/>
            <person name="Quail M.A."/>
            <person name="Chukualim B."/>
            <person name="Capewell P."/>
            <person name="MacLeod A."/>
            <person name="Melville S.E."/>
            <person name="Gibson W."/>
            <person name="Barry J.D."/>
            <person name="Berriman M."/>
            <person name="Hertz-Fowler C."/>
        </authorList>
    </citation>
    <scope>NUCLEOTIDE SEQUENCE [LARGE SCALE GENOMIC DNA]</scope>
    <source>
        <strain evidence="13">MHOM/CI/86/DAL972</strain>
    </source>
</reference>
<proteinExistence type="predicted"/>
<evidence type="ECO:0000256" key="8">
    <source>
        <dbReference type="ARBA" id="ARBA00048679"/>
    </source>
</evidence>
<dbReference type="GO" id="GO:0004674">
    <property type="term" value="F:protein serine/threonine kinase activity"/>
    <property type="evidence" value="ECO:0007669"/>
    <property type="project" value="UniProtKB-KW"/>
</dbReference>
<dbReference type="InterPro" id="IPR045270">
    <property type="entry name" value="STKc_AGC"/>
</dbReference>
<keyword evidence="4 9" id="KW-0547">Nucleotide-binding</keyword>
<dbReference type="Gene3D" id="3.30.200.20">
    <property type="entry name" value="Phosphorylase Kinase, domain 1"/>
    <property type="match status" value="1"/>
</dbReference>
<dbReference type="PANTHER" id="PTHR24356">
    <property type="entry name" value="SERINE/THREONINE-PROTEIN KINASE"/>
    <property type="match status" value="1"/>
</dbReference>
<dbReference type="PROSITE" id="PS00107">
    <property type="entry name" value="PROTEIN_KINASE_ATP"/>
    <property type="match status" value="1"/>
</dbReference>
<evidence type="ECO:0000256" key="7">
    <source>
        <dbReference type="ARBA" id="ARBA00047899"/>
    </source>
</evidence>
<feature type="region of interest" description="Disordered" evidence="10">
    <location>
        <begin position="544"/>
        <end position="575"/>
    </location>
</feature>
<dbReference type="EC" id="2.7.11.1" evidence="1"/>
<dbReference type="GeneID" id="23859059"/>
<evidence type="ECO:0000256" key="5">
    <source>
        <dbReference type="ARBA" id="ARBA00022777"/>
    </source>
</evidence>
<accession>C9ZKH2</accession>
<sequence>MNFYERVASAFSWVRGASKAKESTDVLTTTKMEETGAPEADVQQPSAFTPMRLNEGHRDLGETTKKSRAQRPQRAVFPRETYHGMVMTMPFSLFFRPPGSGGDDQKITGATAPESSISEGNLPRDGDDDAFFTFLLGSIDGGHEEFLGEISRSAISLSGRNKRQAPLPIPADAADRSVEDDKDSEVKSLTNTPLKVSGWEDVALSGLGRGSSPSWTIYKSDSSSAARSLRDYELLAYIGKGTFAEVTLARHRETHTFYAVKKISKKKVWDEDCVQCTFTERHLLASFKHPFLVNLHQAFQSQSCLYLVLDFAQGGDLYVFLETKPWIREMRRKLHRGAGFNQRKGSGLADSKVIVSDSPLRQPPSPGRFSSMRFAPDDSRTPIRIIVFCAIEIALVLQYLHTQGFVYRDLKPENVLMTSDGNVVLADFGVAKYRGVPGAGGTIDSGTRTDFHAGTSLYMSPEVLLGEAHDSRIDWWSFGCMLFEMANGRRPFDANNRYDIMKSIVETDVQLQPGDFMITELELAARVAQLTCQYEEEYGTHRPFRGSLVEQGDGRQHATAPRPGGDSAGQPLRPSGPALWTFPLPDLVEHSEVTEKTLSVYDTATCFEETWSAPSGERANASSTEHHPLPVGSVSLESSDAFTEHATEELTEACALLKDLILALLQRSPEKRLCGERVLEHPFFLCPYATSQLYCKRKTSIVSCGQRNSGGSTLSCNATSCLPHVSDATDTTLDQAFPLMGLPLASFRSLRRASVASRSCRSDTKGTSDPEVVRPPGAPFAQDFLHRFPIQRPAEWRELFLSGGIKPPYVPRLRAADDLRYFPHAVTATGKRVADQQRGLRKRHSRYNDLRTNSARSRLVEQSASVSFSTEGARAFPLDIVPGGVEEEEEFKGMKERSHTPLVCPRERLVLSAISECNTTPEPDFGEEEETNEPNCEPKLGRQIDFFGSVSAPQTPNAVTSTSAEGFPSEPYKRKDMRHSSGPSAEDVRTPEQMAMEWVEDRIRNGFSTSTVALGSPLGTTVNVGSHVDGGEDNQRPVCTPTKCETKLAEEVQQVGEEGQRRSVRGVCLSPKFNASVASSSSRTTYSTSATECGKATEMVYHPAAELPDTLTGVAYDVDDYVPSRSKKRGAVLLNRTGIPPHNSLGRCVAEEICQRTSSPTVGRHSRRPPPVGHQPVATRRVLSQSHQAGGELASTDIRSPILAGYLNRESRQYDDFNSNRSSVASHNFITQGSEFCLPFRATLGSGQNSDSNAENSVSHKMESTEFTGANTALPHFMDFTFNSHSGGARLLGSLEGVGNT</sequence>
<keyword evidence="6 9" id="KW-0067">ATP-binding</keyword>
<dbReference type="InterPro" id="IPR017441">
    <property type="entry name" value="Protein_kinase_ATP_BS"/>
</dbReference>
<dbReference type="InterPro" id="IPR008271">
    <property type="entry name" value="Ser/Thr_kinase_AS"/>
</dbReference>
<dbReference type="KEGG" id="tbg:TbgDal_III2760"/>
<evidence type="ECO:0000256" key="4">
    <source>
        <dbReference type="ARBA" id="ARBA00022741"/>
    </source>
</evidence>
<feature type="region of interest" description="Disordered" evidence="10">
    <location>
        <begin position="952"/>
        <end position="990"/>
    </location>
</feature>
<dbReference type="FunFam" id="3.30.200.20:FF:001368">
    <property type="entry name" value="Putative serine/threonine-protein kinase"/>
    <property type="match status" value="1"/>
</dbReference>
<dbReference type="PROSITE" id="PS50011">
    <property type="entry name" value="PROTEIN_KINASE_DOM"/>
    <property type="match status" value="1"/>
</dbReference>
<evidence type="ECO:0000313" key="13">
    <source>
        <dbReference type="Proteomes" id="UP000002316"/>
    </source>
</evidence>
<dbReference type="SMART" id="SM00220">
    <property type="entry name" value="S_TKc"/>
    <property type="match status" value="1"/>
</dbReference>
<feature type="region of interest" description="Disordered" evidence="10">
    <location>
        <begin position="158"/>
        <end position="184"/>
    </location>
</feature>
<keyword evidence="5 12" id="KW-0418">Kinase</keyword>
<evidence type="ECO:0000256" key="6">
    <source>
        <dbReference type="ARBA" id="ARBA00022840"/>
    </source>
</evidence>
<keyword evidence="3" id="KW-0808">Transferase</keyword>
<dbReference type="Gene3D" id="1.10.510.10">
    <property type="entry name" value="Transferase(Phosphotransferase) domain 1"/>
    <property type="match status" value="1"/>
</dbReference>
<dbReference type="SUPFAM" id="SSF56112">
    <property type="entry name" value="Protein kinase-like (PK-like)"/>
    <property type="match status" value="1"/>
</dbReference>
<comment type="catalytic activity">
    <reaction evidence="8">
        <text>L-seryl-[protein] + ATP = O-phospho-L-seryl-[protein] + ADP + H(+)</text>
        <dbReference type="Rhea" id="RHEA:17989"/>
        <dbReference type="Rhea" id="RHEA-COMP:9863"/>
        <dbReference type="Rhea" id="RHEA-COMP:11604"/>
        <dbReference type="ChEBI" id="CHEBI:15378"/>
        <dbReference type="ChEBI" id="CHEBI:29999"/>
        <dbReference type="ChEBI" id="CHEBI:30616"/>
        <dbReference type="ChEBI" id="CHEBI:83421"/>
        <dbReference type="ChEBI" id="CHEBI:456216"/>
        <dbReference type="EC" id="2.7.11.1"/>
    </reaction>
</comment>
<feature type="region of interest" description="Disordered" evidence="10">
    <location>
        <begin position="97"/>
        <end position="123"/>
    </location>
</feature>
<evidence type="ECO:0000313" key="12">
    <source>
        <dbReference type="EMBL" id="CBH09938.1"/>
    </source>
</evidence>
<dbReference type="Proteomes" id="UP000002316">
    <property type="component" value="Chromosome 3"/>
</dbReference>
<dbReference type="CDD" id="cd05123">
    <property type="entry name" value="STKc_AGC"/>
    <property type="match status" value="1"/>
</dbReference>
<dbReference type="InterPro" id="IPR011009">
    <property type="entry name" value="Kinase-like_dom_sf"/>
</dbReference>
<evidence type="ECO:0000256" key="1">
    <source>
        <dbReference type="ARBA" id="ARBA00012513"/>
    </source>
</evidence>